<reference evidence="5" key="1">
    <citation type="journal article" date="2021" name="PeerJ">
        <title>Extensive microbial diversity within the chicken gut microbiome revealed by metagenomics and culture.</title>
        <authorList>
            <person name="Gilroy R."/>
            <person name="Ravi A."/>
            <person name="Getino M."/>
            <person name="Pursley I."/>
            <person name="Horton D.L."/>
            <person name="Alikhan N.F."/>
            <person name="Baker D."/>
            <person name="Gharbi K."/>
            <person name="Hall N."/>
            <person name="Watson M."/>
            <person name="Adriaenssens E.M."/>
            <person name="Foster-Nyarko E."/>
            <person name="Jarju S."/>
            <person name="Secka A."/>
            <person name="Antonio M."/>
            <person name="Oren A."/>
            <person name="Chaudhuri R.R."/>
            <person name="La Ragione R."/>
            <person name="Hildebrand F."/>
            <person name="Pallen M.J."/>
        </authorList>
    </citation>
    <scope>NUCLEOTIDE SEQUENCE</scope>
    <source>
        <strain evidence="5">ChiW7-2402</strain>
    </source>
</reference>
<dbReference type="Gene3D" id="3.30.565.10">
    <property type="entry name" value="Histidine kinase-like ATPase, C-terminal domain"/>
    <property type="match status" value="1"/>
</dbReference>
<dbReference type="PANTHER" id="PTHR45866:SF12">
    <property type="entry name" value="DNA TOPOISOMERASE 4 SUBUNIT B"/>
    <property type="match status" value="1"/>
</dbReference>
<dbReference type="InterPro" id="IPR036890">
    <property type="entry name" value="HATPase_C_sf"/>
</dbReference>
<dbReference type="AlphaFoldDB" id="A0A9D2G404"/>
<dbReference type="SUPFAM" id="SSF55874">
    <property type="entry name" value="ATPase domain of HSP90 chaperone/DNA topoisomerase II/histidine kinase"/>
    <property type="match status" value="1"/>
</dbReference>
<gene>
    <name evidence="5" type="ORF">H9964_03660</name>
</gene>
<protein>
    <recommendedName>
        <fullName evidence="2">DNA topoisomerase (ATP-hydrolyzing)</fullName>
        <ecNumber evidence="2">5.6.2.2</ecNumber>
    </recommendedName>
</protein>
<name>A0A9D2G404_9FIRM</name>
<evidence type="ECO:0000313" key="6">
    <source>
        <dbReference type="Proteomes" id="UP000824102"/>
    </source>
</evidence>
<dbReference type="Pfam" id="PF02518">
    <property type="entry name" value="HATPase_c"/>
    <property type="match status" value="1"/>
</dbReference>
<sequence>MSKHYDAGDITVLEGLEAVRLRPGMYIGTTSTKGLHHILWEIVDNAIDEAANGFADRIDVVLHKDGSASVRDNGRGIPTDIHPKTKVSGVQVVFTQLHAGGKFDEH</sequence>
<feature type="non-terminal residue" evidence="5">
    <location>
        <position position="106"/>
    </location>
</feature>
<dbReference type="Proteomes" id="UP000824102">
    <property type="component" value="Unassembled WGS sequence"/>
</dbReference>
<feature type="domain" description="Histidine kinase/HSP90-like ATPase" evidence="4">
    <location>
        <begin position="33"/>
        <end position="92"/>
    </location>
</feature>
<accession>A0A9D2G404</accession>
<dbReference type="EC" id="5.6.2.2" evidence="2"/>
<keyword evidence="3" id="KW-0413">Isomerase</keyword>
<dbReference type="PRINTS" id="PR00418">
    <property type="entry name" value="TPI2FAMILY"/>
</dbReference>
<organism evidence="5 6">
    <name type="scientific">Candidatus Gallimonas intestinavium</name>
    <dbReference type="NCBI Taxonomy" id="2838603"/>
    <lineage>
        <taxon>Bacteria</taxon>
        <taxon>Bacillati</taxon>
        <taxon>Bacillota</taxon>
        <taxon>Clostridia</taxon>
        <taxon>Candidatus Gallimonas</taxon>
    </lineage>
</organism>
<reference evidence="5" key="2">
    <citation type="submission" date="2021-04" db="EMBL/GenBank/DDBJ databases">
        <authorList>
            <person name="Gilroy R."/>
        </authorList>
    </citation>
    <scope>NUCLEOTIDE SEQUENCE</scope>
    <source>
        <strain evidence="5">ChiW7-2402</strain>
    </source>
</reference>
<dbReference type="GO" id="GO:0003918">
    <property type="term" value="F:DNA topoisomerase type II (double strand cut, ATP-hydrolyzing) activity"/>
    <property type="evidence" value="ECO:0007669"/>
    <property type="project" value="UniProtKB-EC"/>
</dbReference>
<dbReference type="EMBL" id="DXBB01000058">
    <property type="protein sequence ID" value="HIZ72659.1"/>
    <property type="molecule type" value="Genomic_DNA"/>
</dbReference>
<dbReference type="PANTHER" id="PTHR45866">
    <property type="entry name" value="DNA GYRASE/TOPOISOMERASE SUBUNIT B"/>
    <property type="match status" value="1"/>
</dbReference>
<comment type="catalytic activity">
    <reaction evidence="1">
        <text>ATP-dependent breakage, passage and rejoining of double-stranded DNA.</text>
        <dbReference type="EC" id="5.6.2.2"/>
    </reaction>
</comment>
<evidence type="ECO:0000256" key="3">
    <source>
        <dbReference type="ARBA" id="ARBA00023235"/>
    </source>
</evidence>
<evidence type="ECO:0000313" key="5">
    <source>
        <dbReference type="EMBL" id="HIZ72659.1"/>
    </source>
</evidence>
<comment type="caution">
    <text evidence="5">The sequence shown here is derived from an EMBL/GenBank/DDBJ whole genome shotgun (WGS) entry which is preliminary data.</text>
</comment>
<proteinExistence type="predicted"/>
<dbReference type="InterPro" id="IPR003594">
    <property type="entry name" value="HATPase_dom"/>
</dbReference>
<evidence type="ECO:0000256" key="1">
    <source>
        <dbReference type="ARBA" id="ARBA00000185"/>
    </source>
</evidence>
<evidence type="ECO:0000256" key="2">
    <source>
        <dbReference type="ARBA" id="ARBA00012895"/>
    </source>
</evidence>
<evidence type="ECO:0000259" key="4">
    <source>
        <dbReference type="Pfam" id="PF02518"/>
    </source>
</evidence>